<feature type="transmembrane region" description="Helical" evidence="2">
    <location>
        <begin position="77"/>
        <end position="95"/>
    </location>
</feature>
<sequence>MSAPRNNSLRLGSIALDVTHEFIGERHPYFRQFREETELYERLAISTRREYCFASRRRLNSRKSLTPSSLDAPMNNYVLHGITIFIAEWFLVYIAQGQYFKGCLFAGSFVLLGYLMVQGMVSTESIESHPLDGTDSIPQSQSVESLQPSEQTSSAGDSLRDEQGHIRQEFQSFLAKDYRQNASGFQPQFSNLPVGDNASIMSNVSRFQEQFASKQVESPEEEYDLFLDARDLDYAIEHGISSLKH</sequence>
<dbReference type="EMBL" id="MVBO01000219">
    <property type="protein sequence ID" value="OZJ01911.1"/>
    <property type="molecule type" value="Genomic_DNA"/>
</dbReference>
<evidence type="ECO:0000256" key="2">
    <source>
        <dbReference type="SAM" id="Phobius"/>
    </source>
</evidence>
<feature type="region of interest" description="Disordered" evidence="1">
    <location>
        <begin position="127"/>
        <end position="161"/>
    </location>
</feature>
<reference evidence="3 4" key="1">
    <citation type="journal article" date="2017" name="Mycologia">
        <title>Bifiguratus adelaidae, gen. et sp. nov., a new member of Mucoromycotina in endophytic and soil-dwelling habitats.</title>
        <authorList>
            <person name="Torres-Cruz T.J."/>
            <person name="Billingsley Tobias T.L."/>
            <person name="Almatruk M."/>
            <person name="Hesse C."/>
            <person name="Kuske C.R."/>
            <person name="Desiro A."/>
            <person name="Benucci G.M."/>
            <person name="Bonito G."/>
            <person name="Stajich J.E."/>
            <person name="Dunlap C."/>
            <person name="Arnold A.E."/>
            <person name="Porras-Alfaro A."/>
        </authorList>
    </citation>
    <scope>NUCLEOTIDE SEQUENCE [LARGE SCALE GENOMIC DNA]</scope>
    <source>
        <strain evidence="3 4">AZ0501</strain>
    </source>
</reference>
<keyword evidence="2" id="KW-1133">Transmembrane helix</keyword>
<evidence type="ECO:0000313" key="3">
    <source>
        <dbReference type="EMBL" id="OZJ01911.1"/>
    </source>
</evidence>
<organism evidence="3 4">
    <name type="scientific">Bifiguratus adelaidae</name>
    <dbReference type="NCBI Taxonomy" id="1938954"/>
    <lineage>
        <taxon>Eukaryota</taxon>
        <taxon>Fungi</taxon>
        <taxon>Fungi incertae sedis</taxon>
        <taxon>Mucoromycota</taxon>
        <taxon>Mucoromycotina</taxon>
        <taxon>Endogonomycetes</taxon>
        <taxon>Endogonales</taxon>
        <taxon>Endogonales incertae sedis</taxon>
        <taxon>Bifiguratus</taxon>
    </lineage>
</organism>
<feature type="compositionally biased region" description="Polar residues" evidence="1">
    <location>
        <begin position="136"/>
        <end position="156"/>
    </location>
</feature>
<dbReference type="Proteomes" id="UP000242875">
    <property type="component" value="Unassembled WGS sequence"/>
</dbReference>
<proteinExistence type="predicted"/>
<evidence type="ECO:0000313" key="4">
    <source>
        <dbReference type="Proteomes" id="UP000242875"/>
    </source>
</evidence>
<name>A0A261XU81_9FUNG</name>
<comment type="caution">
    <text evidence="3">The sequence shown here is derived from an EMBL/GenBank/DDBJ whole genome shotgun (WGS) entry which is preliminary data.</text>
</comment>
<keyword evidence="2" id="KW-0472">Membrane</keyword>
<evidence type="ECO:0000256" key="1">
    <source>
        <dbReference type="SAM" id="MobiDB-lite"/>
    </source>
</evidence>
<keyword evidence="4" id="KW-1185">Reference proteome</keyword>
<keyword evidence="2" id="KW-0812">Transmembrane</keyword>
<accession>A0A261XU81</accession>
<dbReference type="AlphaFoldDB" id="A0A261XU81"/>
<feature type="transmembrane region" description="Helical" evidence="2">
    <location>
        <begin position="102"/>
        <end position="121"/>
    </location>
</feature>
<gene>
    <name evidence="3" type="ORF">BZG36_05101</name>
</gene>
<protein>
    <submittedName>
        <fullName evidence="3">Uncharacterized protein</fullName>
    </submittedName>
</protein>